<proteinExistence type="predicted"/>
<dbReference type="Gene3D" id="2.80.10.50">
    <property type="match status" value="1"/>
</dbReference>
<dbReference type="PROSITE" id="PS51257">
    <property type="entry name" value="PROKAR_LIPOPROTEIN"/>
    <property type="match status" value="1"/>
</dbReference>
<dbReference type="InterPro" id="IPR013431">
    <property type="entry name" value="Delta_60_rpt"/>
</dbReference>
<sequence length="475" mass="49139">MRSLKFIFLKFPFTLIFTGLFLALFLAGCGQTGDRQTTIGPGAADNFSSPIPTQLQKLRTGLNAKVIVDGGTPRVQIVNLQVDTQNDRVIGTIPNLPVGQHTFEIQYFIDNALIATAPAITVNIQANVDTPVPFNAGALVYPDTDGDGFTNLNEVEIFGSASDAWTRPDLKPEVSVVVNPGAAILPPNGVQTFTAAIAQNANQGVNWSLEEPTGGGSITPGGTYTAPAVPGIYNVVATSQADPAKSATIPVLVVTPGSLDTTSFGSGVTAGTVAIPIGNTSIGQAVAIQPDGKIVVAGYSNTGGPNHFTLARYNIDGTLDTASFGTTGTGGTVVTPIGTGSIGQAVVIQPDGKIVVAGYSSTLVCQTISLWHDTTSMAHSIKILSAAASPLALSSHPSGTPVSVVLWFSNPTAKFSSLDTPTPADQTISLWHDTISMALSIQPLLEPTEKVALSSHPSEPVASARQSPFKLTVRL</sequence>
<evidence type="ECO:0000313" key="3">
    <source>
        <dbReference type="Proteomes" id="UP000534783"/>
    </source>
</evidence>
<gene>
    <name evidence="2" type="ORF">MNODULE_16840</name>
</gene>
<evidence type="ECO:0000256" key="1">
    <source>
        <dbReference type="SAM" id="MobiDB-lite"/>
    </source>
</evidence>
<dbReference type="Pfam" id="PF17164">
    <property type="entry name" value="DUF5122"/>
    <property type="match status" value="2"/>
</dbReference>
<accession>A0A7X6DSA3</accession>
<name>A0A7X6DSA3_9BACT</name>
<evidence type="ECO:0000313" key="2">
    <source>
        <dbReference type="EMBL" id="NKE72420.1"/>
    </source>
</evidence>
<reference evidence="2 3" key="1">
    <citation type="journal article" date="2020" name="Nature">
        <title>Bacterial chemolithoautotrophy via manganese oxidation.</title>
        <authorList>
            <person name="Yu H."/>
            <person name="Leadbetter J.R."/>
        </authorList>
    </citation>
    <scope>NUCLEOTIDE SEQUENCE [LARGE SCALE GENOMIC DNA]</scope>
    <source>
        <strain evidence="2 3">Mn-1</strain>
    </source>
</reference>
<comment type="caution">
    <text evidence="2">The sequence shown here is derived from an EMBL/GenBank/DDBJ whole genome shotgun (WGS) entry which is preliminary data.</text>
</comment>
<keyword evidence="3" id="KW-1185">Reference proteome</keyword>
<dbReference type="AlphaFoldDB" id="A0A7X6DSA3"/>
<protein>
    <submittedName>
        <fullName evidence="2">Uncharacterized protein</fullName>
    </submittedName>
</protein>
<organism evidence="2 3">
    <name type="scientific">Candidatus Manganitrophus noduliformans</name>
    <dbReference type="NCBI Taxonomy" id="2606439"/>
    <lineage>
        <taxon>Bacteria</taxon>
        <taxon>Pseudomonadati</taxon>
        <taxon>Nitrospirota</taxon>
        <taxon>Nitrospiria</taxon>
        <taxon>Candidatus Troglogloeales</taxon>
        <taxon>Candidatus Manganitrophaceae</taxon>
        <taxon>Candidatus Manganitrophus</taxon>
    </lineage>
</organism>
<feature type="region of interest" description="Disordered" evidence="1">
    <location>
        <begin position="455"/>
        <end position="475"/>
    </location>
</feature>
<dbReference type="Proteomes" id="UP000534783">
    <property type="component" value="Unassembled WGS sequence"/>
</dbReference>
<dbReference type="SUPFAM" id="SSF101898">
    <property type="entry name" value="NHL repeat"/>
    <property type="match status" value="1"/>
</dbReference>
<dbReference type="EMBL" id="VTOW01000003">
    <property type="protein sequence ID" value="NKE72420.1"/>
    <property type="molecule type" value="Genomic_DNA"/>
</dbReference>